<dbReference type="OrthoDB" id="1119488at2"/>
<sequence>MKRKELRKIIIFLLIPIIVVSCSTHKEAIKVSEDEQAYFDMEEGEAVEIKDEESEYEIIILEPGFNAWLLSVAQPEGYYSQNFLENRNDILVINWNQRVMQPQLFDPNLYIFQIDYDPNIDYGYEVNYKLYNYFIYFQRKYNQRLGPFFPRI</sequence>
<dbReference type="PROSITE" id="PS51257">
    <property type="entry name" value="PROKAR_LIPOPROTEIN"/>
    <property type="match status" value="1"/>
</dbReference>
<proteinExistence type="predicted"/>
<dbReference type="RefSeq" id="WP_112379339.1">
    <property type="nucleotide sequence ID" value="NZ_CP030104.1"/>
</dbReference>
<dbReference type="Pfam" id="PF19643">
    <property type="entry name" value="DUF6146"/>
    <property type="match status" value="1"/>
</dbReference>
<dbReference type="EMBL" id="CP030104">
    <property type="protein sequence ID" value="AWX46006.1"/>
    <property type="molecule type" value="Genomic_DNA"/>
</dbReference>
<accession>A0A2Z4LW09</accession>
<dbReference type="KEGG" id="spon:HME9304_03038"/>
<evidence type="ECO:0000313" key="1">
    <source>
        <dbReference type="EMBL" id="AWX46006.1"/>
    </source>
</evidence>
<dbReference type="AlphaFoldDB" id="A0A2Z4LW09"/>
<dbReference type="InterPro" id="IPR046144">
    <property type="entry name" value="DUF6146"/>
</dbReference>
<reference evidence="1 2" key="1">
    <citation type="submission" date="2018-06" db="EMBL/GenBank/DDBJ databases">
        <title>Spongiibacterium sp. HME9304 Genome sequencing and assembly.</title>
        <authorList>
            <person name="Kang H."/>
            <person name="Kim H."/>
            <person name="Joh K."/>
        </authorList>
    </citation>
    <scope>NUCLEOTIDE SEQUENCE [LARGE SCALE GENOMIC DNA]</scope>
    <source>
        <strain evidence="1 2">HME9304</strain>
    </source>
</reference>
<evidence type="ECO:0000313" key="2">
    <source>
        <dbReference type="Proteomes" id="UP000248536"/>
    </source>
</evidence>
<evidence type="ECO:0008006" key="3">
    <source>
        <dbReference type="Google" id="ProtNLM"/>
    </source>
</evidence>
<organism evidence="1 2">
    <name type="scientific">Flagellimonas maritima</name>
    <dbReference type="NCBI Taxonomy" id="1383885"/>
    <lineage>
        <taxon>Bacteria</taxon>
        <taxon>Pseudomonadati</taxon>
        <taxon>Bacteroidota</taxon>
        <taxon>Flavobacteriia</taxon>
        <taxon>Flavobacteriales</taxon>
        <taxon>Flavobacteriaceae</taxon>
        <taxon>Flagellimonas</taxon>
    </lineage>
</organism>
<protein>
    <recommendedName>
        <fullName evidence="3">Lipoprotein</fullName>
    </recommendedName>
</protein>
<name>A0A2Z4LW09_9FLAO</name>
<keyword evidence="2" id="KW-1185">Reference proteome</keyword>
<dbReference type="Proteomes" id="UP000248536">
    <property type="component" value="Chromosome"/>
</dbReference>
<gene>
    <name evidence="1" type="ORF">HME9304_03038</name>
</gene>